<dbReference type="Proteomes" id="UP000499080">
    <property type="component" value="Unassembled WGS sequence"/>
</dbReference>
<dbReference type="AlphaFoldDB" id="A0A4Y2Q659"/>
<sequence>MCFSDLVSSRSDKVPVLHPSSSAPETPVILDPDPVSRPFDPGVAAKRSTPLAPTTAIPEPMMTTRRTTRSQTRHLEREIVEVIEPSPSAHLSPVAASTSSVSSSSNDSFDSNFALSFRESPELEKENHRLDFLQLLQTVQEIRGELDATSTSLFEPSSHDLSRVDPPADSDVAFSANMTDSKLIDHLDLLFYVYRSSMLSTELKEAWNDFKRRPCRDTLFIRTCMIIEVLLPDKSRPNPRRRVKKDNPQRGNLSRRKQRRIEYAQAQRNFIRNPTRYSDSLLNPTGTVEEQDPFNDDFRTFWETEKYQTDFAPAAIDPGDFRPISLTPIIARLFSKILARRLTPNTAIDPEQRGFIESDGIAQNIFLLDYVLKHAVERTKRTYIASLDIRKAFDSVSHDAVFKAMEAQSLDPEFIKLVKFIYKNSSTSFAPFSGHSFKPSCGAKQGDPLTSTLINPVIDQLIRKLKGRVGLKIDDCTMSISAYADDILLFASSPTGL</sequence>
<evidence type="ECO:0000259" key="2">
    <source>
        <dbReference type="PROSITE" id="PS50878"/>
    </source>
</evidence>
<feature type="region of interest" description="Disordered" evidence="1">
    <location>
        <begin position="1"/>
        <end position="57"/>
    </location>
</feature>
<dbReference type="PROSITE" id="PS50878">
    <property type="entry name" value="RT_POL"/>
    <property type="match status" value="1"/>
</dbReference>
<dbReference type="CDD" id="cd01650">
    <property type="entry name" value="RT_nLTR_like"/>
    <property type="match status" value="1"/>
</dbReference>
<dbReference type="EMBL" id="BGPR01012923">
    <property type="protein sequence ID" value="GBN58380.1"/>
    <property type="molecule type" value="Genomic_DNA"/>
</dbReference>
<comment type="caution">
    <text evidence="3">The sequence shown here is derived from an EMBL/GenBank/DDBJ whole genome shotgun (WGS) entry which is preliminary data.</text>
</comment>
<dbReference type="SUPFAM" id="SSF56672">
    <property type="entry name" value="DNA/RNA polymerases"/>
    <property type="match status" value="1"/>
</dbReference>
<feature type="domain" description="Reverse transcriptase" evidence="2">
    <location>
        <begin position="295"/>
        <end position="497"/>
    </location>
</feature>
<feature type="region of interest" description="Disordered" evidence="1">
    <location>
        <begin position="236"/>
        <end position="258"/>
    </location>
</feature>
<dbReference type="InterPro" id="IPR043502">
    <property type="entry name" value="DNA/RNA_pol_sf"/>
</dbReference>
<gene>
    <name evidence="3" type="primary">pol_433</name>
    <name evidence="3" type="ORF">AVEN_95880_1</name>
</gene>
<keyword evidence="4" id="KW-1185">Reference proteome</keyword>
<dbReference type="OrthoDB" id="6503643at2759"/>
<organism evidence="3 4">
    <name type="scientific">Araneus ventricosus</name>
    <name type="common">Orbweaver spider</name>
    <name type="synonym">Epeira ventricosa</name>
    <dbReference type="NCBI Taxonomy" id="182803"/>
    <lineage>
        <taxon>Eukaryota</taxon>
        <taxon>Metazoa</taxon>
        <taxon>Ecdysozoa</taxon>
        <taxon>Arthropoda</taxon>
        <taxon>Chelicerata</taxon>
        <taxon>Arachnida</taxon>
        <taxon>Araneae</taxon>
        <taxon>Araneomorphae</taxon>
        <taxon>Entelegynae</taxon>
        <taxon>Araneoidea</taxon>
        <taxon>Araneidae</taxon>
        <taxon>Araneus</taxon>
    </lineage>
</organism>
<evidence type="ECO:0000313" key="3">
    <source>
        <dbReference type="EMBL" id="GBN58380.1"/>
    </source>
</evidence>
<proteinExistence type="predicted"/>
<reference evidence="3 4" key="1">
    <citation type="journal article" date="2019" name="Sci. Rep.">
        <title>Orb-weaving spider Araneus ventricosus genome elucidates the spidroin gene catalogue.</title>
        <authorList>
            <person name="Kono N."/>
            <person name="Nakamura H."/>
            <person name="Ohtoshi R."/>
            <person name="Moran D.A.P."/>
            <person name="Shinohara A."/>
            <person name="Yoshida Y."/>
            <person name="Fujiwara M."/>
            <person name="Mori M."/>
            <person name="Tomita M."/>
            <person name="Arakawa K."/>
        </authorList>
    </citation>
    <scope>NUCLEOTIDE SEQUENCE [LARGE SCALE GENOMIC DNA]</scope>
</reference>
<dbReference type="PANTHER" id="PTHR19446">
    <property type="entry name" value="REVERSE TRANSCRIPTASES"/>
    <property type="match status" value="1"/>
</dbReference>
<evidence type="ECO:0000313" key="4">
    <source>
        <dbReference type="Proteomes" id="UP000499080"/>
    </source>
</evidence>
<protein>
    <submittedName>
        <fullName evidence="3">Retrovirus-related Pol polyprotein from type-2 retrotransposable element R2DM</fullName>
    </submittedName>
</protein>
<evidence type="ECO:0000256" key="1">
    <source>
        <dbReference type="SAM" id="MobiDB-lite"/>
    </source>
</evidence>
<feature type="compositionally biased region" description="Low complexity" evidence="1">
    <location>
        <begin position="91"/>
        <end position="108"/>
    </location>
</feature>
<dbReference type="GO" id="GO:0071897">
    <property type="term" value="P:DNA biosynthetic process"/>
    <property type="evidence" value="ECO:0007669"/>
    <property type="project" value="UniProtKB-ARBA"/>
</dbReference>
<dbReference type="InterPro" id="IPR000477">
    <property type="entry name" value="RT_dom"/>
</dbReference>
<feature type="region of interest" description="Disordered" evidence="1">
    <location>
        <begin position="86"/>
        <end position="108"/>
    </location>
</feature>
<dbReference type="Pfam" id="PF00078">
    <property type="entry name" value="RVT_1"/>
    <property type="match status" value="1"/>
</dbReference>
<name>A0A4Y2Q659_ARAVE</name>
<accession>A0A4Y2Q659</accession>